<accession>A0A9P4TM02</accession>
<dbReference type="EMBL" id="SWKU01000004">
    <property type="protein sequence ID" value="KAF3007865.1"/>
    <property type="molecule type" value="Genomic_DNA"/>
</dbReference>
<feature type="transmembrane region" description="Helical" evidence="1">
    <location>
        <begin position="67"/>
        <end position="93"/>
    </location>
</feature>
<reference evidence="2" key="1">
    <citation type="submission" date="2019-04" db="EMBL/GenBank/DDBJ databases">
        <title>Sequencing of skin fungus with MAO and IRED activity.</title>
        <authorList>
            <person name="Marsaioli A.J."/>
            <person name="Bonatto J.M.C."/>
            <person name="Reis Junior O."/>
        </authorList>
    </citation>
    <scope>NUCLEOTIDE SEQUENCE</scope>
    <source>
        <strain evidence="2">30M1</strain>
    </source>
</reference>
<dbReference type="AlphaFoldDB" id="A0A9P4TM02"/>
<evidence type="ECO:0000313" key="3">
    <source>
        <dbReference type="Proteomes" id="UP000801428"/>
    </source>
</evidence>
<proteinExistence type="predicted"/>
<organism evidence="2 3">
    <name type="scientific">Curvularia kusanoi</name>
    <name type="common">Cochliobolus kusanoi</name>
    <dbReference type="NCBI Taxonomy" id="90978"/>
    <lineage>
        <taxon>Eukaryota</taxon>
        <taxon>Fungi</taxon>
        <taxon>Dikarya</taxon>
        <taxon>Ascomycota</taxon>
        <taxon>Pezizomycotina</taxon>
        <taxon>Dothideomycetes</taxon>
        <taxon>Pleosporomycetidae</taxon>
        <taxon>Pleosporales</taxon>
        <taxon>Pleosporineae</taxon>
        <taxon>Pleosporaceae</taxon>
        <taxon>Curvularia</taxon>
    </lineage>
</organism>
<keyword evidence="1" id="KW-1133">Transmembrane helix</keyword>
<evidence type="ECO:0000256" key="1">
    <source>
        <dbReference type="SAM" id="Phobius"/>
    </source>
</evidence>
<protein>
    <submittedName>
        <fullName evidence="2">Uncharacterized protein</fullName>
    </submittedName>
</protein>
<dbReference type="Proteomes" id="UP000801428">
    <property type="component" value="Unassembled WGS sequence"/>
</dbReference>
<sequence>MNPSIFSEPEYFEQQEHFVAQHNFNWTYDPTYAVNPAASANTTTTTLIHVITVNIRLRPADFSQYQYLLAMDTIIFINISVFKIILVKCICAWQPPHQSWVRR</sequence>
<evidence type="ECO:0000313" key="2">
    <source>
        <dbReference type="EMBL" id="KAF3007865.1"/>
    </source>
</evidence>
<comment type="caution">
    <text evidence="2">The sequence shown here is derived from an EMBL/GenBank/DDBJ whole genome shotgun (WGS) entry which is preliminary data.</text>
</comment>
<keyword evidence="1" id="KW-0472">Membrane</keyword>
<gene>
    <name evidence="2" type="ORF">E8E13_010866</name>
</gene>
<name>A0A9P4TM02_CURKU</name>
<keyword evidence="1" id="KW-0812">Transmembrane</keyword>
<keyword evidence="3" id="KW-1185">Reference proteome</keyword>